<dbReference type="EMBL" id="LAZR01001646">
    <property type="protein sequence ID" value="KKN41456.1"/>
    <property type="molecule type" value="Genomic_DNA"/>
</dbReference>
<sequence>MSEAFGKPCAVSWCISARDDDRYPATEYCTVHRVHPEYVPRRDKPDARKREQAVIARSKANDTTGGH</sequence>
<reference evidence="2" key="1">
    <citation type="journal article" date="2015" name="Nature">
        <title>Complex archaea that bridge the gap between prokaryotes and eukaryotes.</title>
        <authorList>
            <person name="Spang A."/>
            <person name="Saw J.H."/>
            <person name="Jorgensen S.L."/>
            <person name="Zaremba-Niedzwiedzka K."/>
            <person name="Martijn J."/>
            <person name="Lind A.E."/>
            <person name="van Eijk R."/>
            <person name="Schleper C."/>
            <person name="Guy L."/>
            <person name="Ettema T.J."/>
        </authorList>
    </citation>
    <scope>NUCLEOTIDE SEQUENCE</scope>
</reference>
<accession>A0A0F9SX52</accession>
<proteinExistence type="predicted"/>
<dbReference type="AlphaFoldDB" id="A0A0F9SX52"/>
<organism evidence="2">
    <name type="scientific">marine sediment metagenome</name>
    <dbReference type="NCBI Taxonomy" id="412755"/>
    <lineage>
        <taxon>unclassified sequences</taxon>
        <taxon>metagenomes</taxon>
        <taxon>ecological metagenomes</taxon>
    </lineage>
</organism>
<protein>
    <submittedName>
        <fullName evidence="2">Uncharacterized protein</fullName>
    </submittedName>
</protein>
<comment type="caution">
    <text evidence="2">The sequence shown here is derived from an EMBL/GenBank/DDBJ whole genome shotgun (WGS) entry which is preliminary data.</text>
</comment>
<feature type="compositionally biased region" description="Basic and acidic residues" evidence="1">
    <location>
        <begin position="41"/>
        <end position="52"/>
    </location>
</feature>
<evidence type="ECO:0000256" key="1">
    <source>
        <dbReference type="SAM" id="MobiDB-lite"/>
    </source>
</evidence>
<evidence type="ECO:0000313" key="2">
    <source>
        <dbReference type="EMBL" id="KKN41456.1"/>
    </source>
</evidence>
<feature type="region of interest" description="Disordered" evidence="1">
    <location>
        <begin position="41"/>
        <end position="67"/>
    </location>
</feature>
<name>A0A0F9SX52_9ZZZZ</name>
<gene>
    <name evidence="2" type="ORF">LCGC14_0723270</name>
</gene>